<dbReference type="EMBL" id="QBMC01000095">
    <property type="protein sequence ID" value="PZO15272.1"/>
    <property type="molecule type" value="Genomic_DNA"/>
</dbReference>
<proteinExistence type="predicted"/>
<gene>
    <name evidence="1" type="ORF">DCF25_13835</name>
</gene>
<dbReference type="SUPFAM" id="SSF53474">
    <property type="entry name" value="alpha/beta-Hydrolases"/>
    <property type="match status" value="1"/>
</dbReference>
<comment type="caution">
    <text evidence="1">The sequence shown here is derived from an EMBL/GenBank/DDBJ whole genome shotgun (WGS) entry which is preliminary data.</text>
</comment>
<dbReference type="PANTHER" id="PTHR47909">
    <property type="entry name" value="ALPHA/BETA-HYDROLASES SUPERFAMILY PROTEIN"/>
    <property type="match status" value="1"/>
</dbReference>
<reference evidence="2" key="1">
    <citation type="submission" date="2018-04" db="EMBL/GenBank/DDBJ databases">
        <authorList>
            <person name="Cornet L."/>
        </authorList>
    </citation>
    <scope>NUCLEOTIDE SEQUENCE [LARGE SCALE GENOMIC DNA]</scope>
</reference>
<dbReference type="PANTHER" id="PTHR47909:SF2">
    <property type="entry name" value="GPI INOSITOL-DEACYLASE"/>
    <property type="match status" value="1"/>
</dbReference>
<dbReference type="AlphaFoldDB" id="A0A2W4U397"/>
<evidence type="ECO:0000313" key="2">
    <source>
        <dbReference type="Proteomes" id="UP000249354"/>
    </source>
</evidence>
<accession>A0A2W4U397</accession>
<dbReference type="InterPro" id="IPR029058">
    <property type="entry name" value="AB_hydrolase_fold"/>
</dbReference>
<protein>
    <submittedName>
        <fullName evidence="1">Lipase</fullName>
    </submittedName>
</protein>
<organism evidence="1 2">
    <name type="scientific">Leptolyngbya foveolarum</name>
    <dbReference type="NCBI Taxonomy" id="47253"/>
    <lineage>
        <taxon>Bacteria</taxon>
        <taxon>Bacillati</taxon>
        <taxon>Cyanobacteriota</taxon>
        <taxon>Cyanophyceae</taxon>
        <taxon>Leptolyngbyales</taxon>
        <taxon>Leptolyngbyaceae</taxon>
        <taxon>Leptolyngbya group</taxon>
        <taxon>Leptolyngbya</taxon>
    </lineage>
</organism>
<evidence type="ECO:0000313" key="1">
    <source>
        <dbReference type="EMBL" id="PZO15272.1"/>
    </source>
</evidence>
<sequence length="231" mass="25931">MTLPTVILPGYLASNLPYQEMEQALRRQGFPAVTVPLRRRDWLPTVGGRSVMNIIKVLDATAQQAMRDHNCNQINLVGHSAGGWIARIYIGEENYDIHQSDRQRTIPRSARSHVSSLLTLGTPRVSQERWTRKNLDFVNQTYPGAFYADIDYSCLVGKAIEGAKGGWFTFNSYKMTGGDGFVWGDGIVPISAAHLAGARNLTLPDVFHSPRPRRLWYGSKVVVESWSRWLA</sequence>
<name>A0A2W4U397_9CYAN</name>
<dbReference type="Proteomes" id="UP000249354">
    <property type="component" value="Unassembled WGS sequence"/>
</dbReference>
<reference evidence="1 2" key="2">
    <citation type="submission" date="2018-06" db="EMBL/GenBank/DDBJ databases">
        <title>Metagenomic assembly of (sub)arctic Cyanobacteria and their associated microbiome from non-axenic cultures.</title>
        <authorList>
            <person name="Baurain D."/>
        </authorList>
    </citation>
    <scope>NUCLEOTIDE SEQUENCE [LARGE SCALE GENOMIC DNA]</scope>
    <source>
        <strain evidence="1">ULC129bin1</strain>
    </source>
</reference>
<dbReference type="Gene3D" id="3.40.50.1820">
    <property type="entry name" value="alpha/beta hydrolase"/>
    <property type="match status" value="1"/>
</dbReference>